<name>A0A401YX84_9ACTN</name>
<gene>
    <name evidence="2" type="ORF">EHYA_06937</name>
</gene>
<dbReference type="Proteomes" id="UP000286931">
    <property type="component" value="Unassembled WGS sequence"/>
</dbReference>
<proteinExistence type="predicted"/>
<dbReference type="AlphaFoldDB" id="A0A401YX84"/>
<comment type="caution">
    <text evidence="2">The sequence shown here is derived from an EMBL/GenBank/DDBJ whole genome shotgun (WGS) entry which is preliminary data.</text>
</comment>
<evidence type="ECO:0000256" key="1">
    <source>
        <dbReference type="SAM" id="MobiDB-lite"/>
    </source>
</evidence>
<keyword evidence="3" id="KW-1185">Reference proteome</keyword>
<protein>
    <submittedName>
        <fullName evidence="2">Uncharacterized protein</fullName>
    </submittedName>
</protein>
<accession>A0A401YX84</accession>
<dbReference type="EMBL" id="BIFH01000031">
    <property type="protein sequence ID" value="GCD99224.1"/>
    <property type="molecule type" value="Genomic_DNA"/>
</dbReference>
<organism evidence="2 3">
    <name type="scientific">Embleya hyalina</name>
    <dbReference type="NCBI Taxonomy" id="516124"/>
    <lineage>
        <taxon>Bacteria</taxon>
        <taxon>Bacillati</taxon>
        <taxon>Actinomycetota</taxon>
        <taxon>Actinomycetes</taxon>
        <taxon>Kitasatosporales</taxon>
        <taxon>Streptomycetaceae</taxon>
        <taxon>Embleya</taxon>
    </lineage>
</organism>
<feature type="compositionally biased region" description="Basic and acidic residues" evidence="1">
    <location>
        <begin position="48"/>
        <end position="59"/>
    </location>
</feature>
<feature type="region of interest" description="Disordered" evidence="1">
    <location>
        <begin position="26"/>
        <end position="59"/>
    </location>
</feature>
<reference evidence="2 3" key="1">
    <citation type="submission" date="2018-12" db="EMBL/GenBank/DDBJ databases">
        <title>Draft genome sequence of Embleya hyalina NBRC 13850T.</title>
        <authorList>
            <person name="Komaki H."/>
            <person name="Hosoyama A."/>
            <person name="Kimura A."/>
            <person name="Ichikawa N."/>
            <person name="Tamura T."/>
        </authorList>
    </citation>
    <scope>NUCLEOTIDE SEQUENCE [LARGE SCALE GENOMIC DNA]</scope>
    <source>
        <strain evidence="2 3">NBRC 13850</strain>
    </source>
</reference>
<dbReference type="RefSeq" id="WP_126641036.1">
    <property type="nucleotide sequence ID" value="NZ_BIFH01000031.1"/>
</dbReference>
<evidence type="ECO:0000313" key="2">
    <source>
        <dbReference type="EMBL" id="GCD99224.1"/>
    </source>
</evidence>
<evidence type="ECO:0000313" key="3">
    <source>
        <dbReference type="Proteomes" id="UP000286931"/>
    </source>
</evidence>
<sequence length="77" mass="8354">MAGLLLFVYSGRQWAMALSKTPVECGPEPGTVVDPGDFDPNGGHRSAGRFDTESAEAEDRPDRLCTNAVGLQWSCRR</sequence>